<name>A0A0B1PA91_UNCNE</name>
<feature type="region of interest" description="Disordered" evidence="1">
    <location>
        <begin position="288"/>
        <end position="310"/>
    </location>
</feature>
<dbReference type="InterPro" id="IPR018790">
    <property type="entry name" value="DUF2358"/>
</dbReference>
<organism evidence="2 3">
    <name type="scientific">Uncinula necator</name>
    <name type="common">Grape powdery mildew</name>
    <dbReference type="NCBI Taxonomy" id="52586"/>
    <lineage>
        <taxon>Eukaryota</taxon>
        <taxon>Fungi</taxon>
        <taxon>Dikarya</taxon>
        <taxon>Ascomycota</taxon>
        <taxon>Pezizomycotina</taxon>
        <taxon>Leotiomycetes</taxon>
        <taxon>Erysiphales</taxon>
        <taxon>Erysiphaceae</taxon>
        <taxon>Erysiphe</taxon>
    </lineage>
</organism>
<evidence type="ECO:0000313" key="2">
    <source>
        <dbReference type="EMBL" id="KHJ33589.1"/>
    </source>
</evidence>
<keyword evidence="3" id="KW-1185">Reference proteome</keyword>
<protein>
    <recommendedName>
        <fullName evidence="4">Chromosome transmission fidelity protein 4</fullName>
    </recommendedName>
</protein>
<dbReference type="PANTHER" id="PTHR31094:SF2">
    <property type="entry name" value="RIKEN CDNA 2310061I04 GENE"/>
    <property type="match status" value="1"/>
</dbReference>
<gene>
    <name evidence="2" type="ORF">EV44_g2611</name>
</gene>
<evidence type="ECO:0000313" key="3">
    <source>
        <dbReference type="Proteomes" id="UP000030854"/>
    </source>
</evidence>
<dbReference type="PANTHER" id="PTHR31094">
    <property type="entry name" value="RIKEN CDNA 2310061I04 GENE"/>
    <property type="match status" value="1"/>
</dbReference>
<proteinExistence type="predicted"/>
<dbReference type="HOGENOM" id="CLU_053544_1_0_1"/>
<accession>A0A0B1PA91</accession>
<dbReference type="InterPro" id="IPR031342">
    <property type="entry name" value="Mug163-like"/>
</dbReference>
<dbReference type="AlphaFoldDB" id="A0A0B1PA91"/>
<dbReference type="OMA" id="TGLFKFE"/>
<dbReference type="Pfam" id="PF17119">
    <property type="entry name" value="MMU163"/>
    <property type="match status" value="1"/>
</dbReference>
<reference evidence="2 3" key="1">
    <citation type="journal article" date="2014" name="BMC Genomics">
        <title>Adaptive genomic structural variation in the grape powdery mildew pathogen, Erysiphe necator.</title>
        <authorList>
            <person name="Jones L."/>
            <person name="Riaz S."/>
            <person name="Morales-Cruz A."/>
            <person name="Amrine K.C."/>
            <person name="McGuire B."/>
            <person name="Gubler W.D."/>
            <person name="Walker M.A."/>
            <person name="Cantu D."/>
        </authorList>
    </citation>
    <scope>NUCLEOTIDE SEQUENCE [LARGE SCALE GENOMIC DNA]</scope>
    <source>
        <strain evidence="3">c</strain>
    </source>
</reference>
<evidence type="ECO:0000256" key="1">
    <source>
        <dbReference type="SAM" id="MobiDB-lite"/>
    </source>
</evidence>
<dbReference type="EMBL" id="JNVN01001348">
    <property type="protein sequence ID" value="KHJ33589.1"/>
    <property type="molecule type" value="Genomic_DNA"/>
</dbReference>
<sequence length="310" mass="34913">MSTTSPSISRSYVYLHFPKSAKASLVLTSFHPWKLRQFYKSRISTRKYEKRFLATVNQEINYPLDFRASGPFKSTESGKNGPKYDERTVKLGKTLRTLQERLPTLLQKPLPSKLLSPRITLNLFPSTHPHLPSVTGRVAYSAALWTSPIAWGRLPLISNVRLEILSERMIKHSHLSCPSRSYRPEQLVVRWRTTSNSHEQNSTAFIYNSSLNDNVDKITEWLGGGNKNDDIGKDFTGLFIFEFDEEGRILTHTIEHAQEGGNWERGVGAKVVGLTDWLLGGMKGSGRGESAPCPAFCGDNSKQRYGPGKK</sequence>
<comment type="caution">
    <text evidence="2">The sequence shown here is derived from an EMBL/GenBank/DDBJ whole genome shotgun (WGS) entry which is preliminary data.</text>
</comment>
<dbReference type="Proteomes" id="UP000030854">
    <property type="component" value="Unassembled WGS sequence"/>
</dbReference>
<evidence type="ECO:0008006" key="4">
    <source>
        <dbReference type="Google" id="ProtNLM"/>
    </source>
</evidence>
<dbReference type="STRING" id="52586.A0A0B1PA91"/>